<reference evidence="4" key="3">
    <citation type="submission" date="2025-04" db="UniProtKB">
        <authorList>
            <consortium name="RefSeq"/>
        </authorList>
    </citation>
    <scope>IDENTIFICATION</scope>
    <source>
        <strain evidence="4">S238N-H82</strain>
        <tissue evidence="4">Testes</tissue>
    </source>
</reference>
<feature type="domain" description="Methyltransferase" evidence="1">
    <location>
        <begin position="36"/>
        <end position="132"/>
    </location>
</feature>
<dbReference type="AlphaFoldDB" id="C3YAR7"/>
<evidence type="ECO:0000313" key="4">
    <source>
        <dbReference type="RefSeq" id="XP_035676596.1"/>
    </source>
</evidence>
<dbReference type="eggNOG" id="ENOG502S1MZ">
    <property type="taxonomic scope" value="Eukaryota"/>
</dbReference>
<dbReference type="KEGG" id="bfo:118415847"/>
<reference evidence="2" key="1">
    <citation type="journal article" date="2008" name="Nature">
        <title>The amphioxus genome and the evolution of the chordate karyotype.</title>
        <authorList>
            <consortium name="US DOE Joint Genome Institute (JGI-PGF)"/>
            <person name="Putnam N.H."/>
            <person name="Butts T."/>
            <person name="Ferrier D.E.K."/>
            <person name="Furlong R.F."/>
            <person name="Hellsten U."/>
            <person name="Kawashima T."/>
            <person name="Robinson-Rechavi M."/>
            <person name="Shoguchi E."/>
            <person name="Terry A."/>
            <person name="Yu J.-K."/>
            <person name="Benito-Gutierrez E.L."/>
            <person name="Dubchak I."/>
            <person name="Garcia-Fernandez J."/>
            <person name="Gibson-Brown J.J."/>
            <person name="Grigoriev I.V."/>
            <person name="Horton A.C."/>
            <person name="de Jong P.J."/>
            <person name="Jurka J."/>
            <person name="Kapitonov V.V."/>
            <person name="Kohara Y."/>
            <person name="Kuroki Y."/>
            <person name="Lindquist E."/>
            <person name="Lucas S."/>
            <person name="Osoegawa K."/>
            <person name="Pennacchio L.A."/>
            <person name="Salamov A.A."/>
            <person name="Satou Y."/>
            <person name="Sauka-Spengler T."/>
            <person name="Schmutz J."/>
            <person name="Shin-I T."/>
            <person name="Toyoda A."/>
            <person name="Bronner-Fraser M."/>
            <person name="Fujiyama A."/>
            <person name="Holland L.Z."/>
            <person name="Holland P.W.H."/>
            <person name="Satoh N."/>
            <person name="Rokhsar D.S."/>
        </authorList>
    </citation>
    <scope>NUCLEOTIDE SEQUENCE [LARGE SCALE GENOMIC DNA]</scope>
    <source>
        <strain evidence="2">S238N-H82</strain>
        <tissue evidence="2">Testes</tissue>
    </source>
</reference>
<dbReference type="InterPro" id="IPR029063">
    <property type="entry name" value="SAM-dependent_MTases_sf"/>
</dbReference>
<dbReference type="Proteomes" id="UP000001554">
    <property type="component" value="Chromosome 5"/>
</dbReference>
<dbReference type="GO" id="GO:0008168">
    <property type="term" value="F:methyltransferase activity"/>
    <property type="evidence" value="ECO:0000318"/>
    <property type="project" value="GO_Central"/>
</dbReference>
<gene>
    <name evidence="4" type="primary">LOC118415847</name>
    <name evidence="2" type="ORF">BRAFLDRAFT_82444</name>
</gene>
<dbReference type="InParanoid" id="C3YAR7"/>
<dbReference type="GeneID" id="118415847"/>
<dbReference type="Pfam" id="PF13649">
    <property type="entry name" value="Methyltransf_25"/>
    <property type="match status" value="1"/>
</dbReference>
<dbReference type="PANTHER" id="PTHR43464">
    <property type="entry name" value="METHYLTRANSFERASE"/>
    <property type="match status" value="1"/>
</dbReference>
<protein>
    <submittedName>
        <fullName evidence="4">Juvenile hormone acid O-methyltransferase-like</fullName>
    </submittedName>
</protein>
<evidence type="ECO:0000259" key="1">
    <source>
        <dbReference type="Pfam" id="PF13649"/>
    </source>
</evidence>
<evidence type="ECO:0000313" key="3">
    <source>
        <dbReference type="Proteomes" id="UP000001554"/>
    </source>
</evidence>
<sequence length="270" mass="30288">MDTENPHHYSQNNSLQHGVGVEVLQQYMTWEGGDAVLDAGCGTGELCSYISKQPGVASVVGFDLSPDFISYARTNNSSPNVRYHVADAADPSTIKPEWRGAFSKVVSFFVLHWVKDKATALKALNSCLKPGGEIVFVCVSDKSKFHEVPLELSSLPKWSIYLKDAAPALFPWPSSDIMITNEHRSSRLMEACGYEVIACDIKKYPHCYISRDQLRGVIRPTLPHLSYIPEDKQEEFMEDLEKLAEERHWITGEGAPTMHEVYVAIRARKI</sequence>
<dbReference type="EMBL" id="GG666494">
    <property type="protein sequence ID" value="EEN62815.1"/>
    <property type="molecule type" value="Genomic_DNA"/>
</dbReference>
<name>C3YAR7_BRAFL</name>
<keyword evidence="3" id="KW-1185">Reference proteome</keyword>
<accession>C3YAR7</accession>
<dbReference type="RefSeq" id="XP_035676596.1">
    <property type="nucleotide sequence ID" value="XM_035820703.1"/>
</dbReference>
<evidence type="ECO:0000313" key="2">
    <source>
        <dbReference type="EMBL" id="EEN62815.1"/>
    </source>
</evidence>
<dbReference type="Gene3D" id="3.40.50.150">
    <property type="entry name" value="Vaccinia Virus protein VP39"/>
    <property type="match status" value="1"/>
</dbReference>
<dbReference type="PANTHER" id="PTHR43464:SF23">
    <property type="entry name" value="JUVENILE HORMONE ACID O-METHYLTRANSFERASE"/>
    <property type="match status" value="1"/>
</dbReference>
<reference evidence="3" key="2">
    <citation type="journal article" date="2020" name="Nat. Ecol. Evol.">
        <title>Deeply conserved synteny resolves early events in vertebrate evolution.</title>
        <authorList>
            <person name="Simakov O."/>
            <person name="Marletaz F."/>
            <person name="Yue J.X."/>
            <person name="O'Connell B."/>
            <person name="Jenkins J."/>
            <person name="Brandt A."/>
            <person name="Calef R."/>
            <person name="Tung C.H."/>
            <person name="Huang T.K."/>
            <person name="Schmutz J."/>
            <person name="Satoh N."/>
            <person name="Yu J.K."/>
            <person name="Putnam N.H."/>
            <person name="Green R.E."/>
            <person name="Rokhsar D.S."/>
        </authorList>
    </citation>
    <scope>NUCLEOTIDE SEQUENCE [LARGE SCALE GENOMIC DNA]</scope>
    <source>
        <strain evidence="3">S238N-H82</strain>
    </source>
</reference>
<dbReference type="OrthoDB" id="8300214at2759"/>
<dbReference type="CDD" id="cd02440">
    <property type="entry name" value="AdoMet_MTases"/>
    <property type="match status" value="1"/>
</dbReference>
<organism>
    <name type="scientific">Branchiostoma floridae</name>
    <name type="common">Florida lancelet</name>
    <name type="synonym">Amphioxus</name>
    <dbReference type="NCBI Taxonomy" id="7739"/>
    <lineage>
        <taxon>Eukaryota</taxon>
        <taxon>Metazoa</taxon>
        <taxon>Chordata</taxon>
        <taxon>Cephalochordata</taxon>
        <taxon>Leptocardii</taxon>
        <taxon>Amphioxiformes</taxon>
        <taxon>Branchiostomatidae</taxon>
        <taxon>Branchiostoma</taxon>
    </lineage>
</organism>
<proteinExistence type="predicted"/>
<dbReference type="OMA" id="MITNEHR"/>
<dbReference type="STRING" id="7739.C3YAR7"/>
<dbReference type="SUPFAM" id="SSF53335">
    <property type="entry name" value="S-adenosyl-L-methionine-dependent methyltransferases"/>
    <property type="match status" value="1"/>
</dbReference>
<dbReference type="InterPro" id="IPR041698">
    <property type="entry name" value="Methyltransf_25"/>
</dbReference>